<feature type="transmembrane region" description="Helical" evidence="1">
    <location>
        <begin position="242"/>
        <end position="262"/>
    </location>
</feature>
<dbReference type="PANTHER" id="PTHR22911">
    <property type="entry name" value="ACYL-MALONYL CONDENSING ENZYME-RELATED"/>
    <property type="match status" value="1"/>
</dbReference>
<dbReference type="InterPro" id="IPR037185">
    <property type="entry name" value="EmrE-like"/>
</dbReference>
<keyword evidence="1" id="KW-0472">Membrane</keyword>
<protein>
    <submittedName>
        <fullName evidence="3">EamA family transporter</fullName>
    </submittedName>
</protein>
<gene>
    <name evidence="3" type="ORF">COB13_11045</name>
</gene>
<evidence type="ECO:0000259" key="2">
    <source>
        <dbReference type="Pfam" id="PF00892"/>
    </source>
</evidence>
<evidence type="ECO:0000256" key="1">
    <source>
        <dbReference type="SAM" id="Phobius"/>
    </source>
</evidence>
<dbReference type="AlphaFoldDB" id="A0A2A4YY17"/>
<feature type="domain" description="EamA" evidence="2">
    <location>
        <begin position="155"/>
        <end position="285"/>
    </location>
</feature>
<reference evidence="3" key="2">
    <citation type="journal article" date="2018" name="ISME J.">
        <title>A dynamic microbial community with high functional redundancy inhabits the cold, oxic subseafloor aquifer.</title>
        <authorList>
            <person name="Tully B.J."/>
            <person name="Wheat C.G."/>
            <person name="Glazer B.T."/>
            <person name="Huber J.A."/>
        </authorList>
    </citation>
    <scope>NUCLEOTIDE SEQUENCE</scope>
    <source>
        <strain evidence="3">NORP83</strain>
    </source>
</reference>
<organism evidence="3">
    <name type="scientific">OCS116 cluster bacterium</name>
    <dbReference type="NCBI Taxonomy" id="2030921"/>
    <lineage>
        <taxon>Bacteria</taxon>
        <taxon>Pseudomonadati</taxon>
        <taxon>Pseudomonadota</taxon>
        <taxon>Alphaproteobacteria</taxon>
        <taxon>OCS116 cluster</taxon>
    </lineage>
</organism>
<comment type="caution">
    <text evidence="3">The sequence shown here is derived from an EMBL/GenBank/DDBJ whole genome shotgun (WGS) entry which is preliminary data.</text>
</comment>
<dbReference type="SUPFAM" id="SSF103481">
    <property type="entry name" value="Multidrug resistance efflux transporter EmrE"/>
    <property type="match status" value="2"/>
</dbReference>
<proteinExistence type="predicted"/>
<dbReference type="InterPro" id="IPR000620">
    <property type="entry name" value="EamA_dom"/>
</dbReference>
<accession>A0A2A4YY17</accession>
<name>A0A2A4YY17_9PROT</name>
<feature type="transmembrane region" description="Helical" evidence="1">
    <location>
        <begin position="92"/>
        <end position="116"/>
    </location>
</feature>
<dbReference type="EMBL" id="NVUS01000014">
    <property type="protein sequence ID" value="PCI99778.1"/>
    <property type="molecule type" value="Genomic_DNA"/>
</dbReference>
<evidence type="ECO:0000313" key="3">
    <source>
        <dbReference type="EMBL" id="PCI99778.1"/>
    </source>
</evidence>
<feature type="transmembrane region" description="Helical" evidence="1">
    <location>
        <begin position="9"/>
        <end position="28"/>
    </location>
</feature>
<feature type="transmembrane region" description="Helical" evidence="1">
    <location>
        <begin position="154"/>
        <end position="172"/>
    </location>
</feature>
<keyword evidence="1" id="KW-0812">Transmembrane</keyword>
<sequence>MKNIKLNKGVVEMTIAMVLSGFIGLFVFESGQDPFTVVFFRCVLGALFLGVYCWWRGLLTKEILLSKQMLYVLVGGVALITNWIFLFSSFNYASISISTVTYHFQPFFLLLLNAILFKEKIQFGKAIWLLVAFAGLLLIIELDYEQISFSNDEFLGMLMALAAGFLYAVATLVVKQVKNLKSELVAFVQISLGVLFLWPMVDFAHLSISSYQWLNILALGFLNTFVMYIIMYRAFAKLDVSIISVLVFIYPVVAILVDYVFYGQNLSATQIAGIVLVLLAALMVNIGHKIFTKRAKA</sequence>
<feature type="transmembrane region" description="Helical" evidence="1">
    <location>
        <begin position="184"/>
        <end position="201"/>
    </location>
</feature>
<feature type="transmembrane region" description="Helical" evidence="1">
    <location>
        <begin position="123"/>
        <end position="142"/>
    </location>
</feature>
<feature type="transmembrane region" description="Helical" evidence="1">
    <location>
        <begin position="268"/>
        <end position="287"/>
    </location>
</feature>
<feature type="transmembrane region" description="Helical" evidence="1">
    <location>
        <begin position="34"/>
        <end position="57"/>
    </location>
</feature>
<feature type="transmembrane region" description="Helical" evidence="1">
    <location>
        <begin position="213"/>
        <end position="230"/>
    </location>
</feature>
<feature type="transmembrane region" description="Helical" evidence="1">
    <location>
        <begin position="69"/>
        <end position="86"/>
    </location>
</feature>
<dbReference type="Pfam" id="PF00892">
    <property type="entry name" value="EamA"/>
    <property type="match status" value="2"/>
</dbReference>
<dbReference type="PANTHER" id="PTHR22911:SF102">
    <property type="entry name" value="MEMBRANE PROTEIN"/>
    <property type="match status" value="1"/>
</dbReference>
<dbReference type="GO" id="GO:0016020">
    <property type="term" value="C:membrane"/>
    <property type="evidence" value="ECO:0007669"/>
    <property type="project" value="InterPro"/>
</dbReference>
<feature type="domain" description="EamA" evidence="2">
    <location>
        <begin position="9"/>
        <end position="140"/>
    </location>
</feature>
<keyword evidence="1" id="KW-1133">Transmembrane helix</keyword>
<reference key="1">
    <citation type="submission" date="2017-08" db="EMBL/GenBank/DDBJ databases">
        <title>A dynamic microbial community with high functional redundancy inhabits the cold, oxic subseafloor aquifer.</title>
        <authorList>
            <person name="Tully B.J."/>
            <person name="Wheat C.G."/>
            <person name="Glazer B.T."/>
            <person name="Huber J.A."/>
        </authorList>
    </citation>
    <scope>NUCLEOTIDE SEQUENCE [LARGE SCALE GENOMIC DNA]</scope>
</reference>